<sequence length="93" mass="10764">MVRPLEACKVGVREFKKRFLPIAVSNETGILETRVARILLSKEFLDKLLPDARQAWRQQYGETVEEYLKHSIIENLGKPLHDLIGNSVMLRFV</sequence>
<name>A0A9X0CW11_9CNID</name>
<dbReference type="Proteomes" id="UP001163046">
    <property type="component" value="Unassembled WGS sequence"/>
</dbReference>
<proteinExistence type="predicted"/>
<keyword evidence="2" id="KW-1185">Reference proteome</keyword>
<protein>
    <submittedName>
        <fullName evidence="1">Uncharacterized protein</fullName>
    </submittedName>
</protein>
<evidence type="ECO:0000313" key="2">
    <source>
        <dbReference type="Proteomes" id="UP001163046"/>
    </source>
</evidence>
<dbReference type="EMBL" id="MU826375">
    <property type="protein sequence ID" value="KAJ7377640.1"/>
    <property type="molecule type" value="Genomic_DNA"/>
</dbReference>
<organism evidence="1 2">
    <name type="scientific">Desmophyllum pertusum</name>
    <dbReference type="NCBI Taxonomy" id="174260"/>
    <lineage>
        <taxon>Eukaryota</taxon>
        <taxon>Metazoa</taxon>
        <taxon>Cnidaria</taxon>
        <taxon>Anthozoa</taxon>
        <taxon>Hexacorallia</taxon>
        <taxon>Scleractinia</taxon>
        <taxon>Caryophylliina</taxon>
        <taxon>Caryophylliidae</taxon>
        <taxon>Desmophyllum</taxon>
    </lineage>
</organism>
<gene>
    <name evidence="1" type="ORF">OS493_027717</name>
</gene>
<accession>A0A9X0CW11</accession>
<comment type="caution">
    <text evidence="1">The sequence shown here is derived from an EMBL/GenBank/DDBJ whole genome shotgun (WGS) entry which is preliminary data.</text>
</comment>
<dbReference type="AlphaFoldDB" id="A0A9X0CW11"/>
<evidence type="ECO:0000313" key="1">
    <source>
        <dbReference type="EMBL" id="KAJ7377640.1"/>
    </source>
</evidence>
<reference evidence="1" key="1">
    <citation type="submission" date="2023-01" db="EMBL/GenBank/DDBJ databases">
        <title>Genome assembly of the deep-sea coral Lophelia pertusa.</title>
        <authorList>
            <person name="Herrera S."/>
            <person name="Cordes E."/>
        </authorList>
    </citation>
    <scope>NUCLEOTIDE SEQUENCE</scope>
    <source>
        <strain evidence="1">USNM1676648</strain>
        <tissue evidence="1">Polyp</tissue>
    </source>
</reference>